<dbReference type="RefSeq" id="WP_070985745.1">
    <property type="nucleotide sequence ID" value="NZ_MKJU01000026.1"/>
</dbReference>
<evidence type="ECO:0000313" key="2">
    <source>
        <dbReference type="EMBL" id="OHU90381.1"/>
    </source>
</evidence>
<dbReference type="STRING" id="1859457.BET10_13405"/>
<dbReference type="EMBL" id="MKJU01000026">
    <property type="protein sequence ID" value="OHU90381.1"/>
    <property type="molecule type" value="Genomic_DNA"/>
</dbReference>
<keyword evidence="3" id="KW-1185">Reference proteome</keyword>
<evidence type="ECO:0000313" key="3">
    <source>
        <dbReference type="Proteomes" id="UP000179786"/>
    </source>
</evidence>
<organism evidence="2 3">
    <name type="scientific">Pseudoalteromonas amylolytica</name>
    <dbReference type="NCBI Taxonomy" id="1859457"/>
    <lineage>
        <taxon>Bacteria</taxon>
        <taxon>Pseudomonadati</taxon>
        <taxon>Pseudomonadota</taxon>
        <taxon>Gammaproteobacteria</taxon>
        <taxon>Alteromonadales</taxon>
        <taxon>Pseudoalteromonadaceae</taxon>
        <taxon>Pseudoalteromonas</taxon>
    </lineage>
</organism>
<feature type="domain" description="DUF1543" evidence="1">
    <location>
        <begin position="90"/>
        <end position="137"/>
    </location>
</feature>
<sequence>MKLFMVYLGGRVAGCHIEMHDVRFVVGEKIEDCYQKLKAQWVGDKSAVHMDSYAVIEHADGYEVSLVTEQPKQQQKLYFVNLGAYVPERLAEQHDFALFVAQSEYEAKEKAKAGLLSGMSHLHKDNLHDVDDCFAIDLVDQQYFIALTPSGKSQPITPDWFGYHIL</sequence>
<dbReference type="InterPro" id="IPR011440">
    <property type="entry name" value="DUF1543"/>
</dbReference>
<dbReference type="AlphaFoldDB" id="A0A1S1MPM3"/>
<name>A0A1S1MPM3_9GAMM</name>
<protein>
    <recommendedName>
        <fullName evidence="1">DUF1543 domain-containing protein</fullName>
    </recommendedName>
</protein>
<accession>A0A1S1MPM3</accession>
<proteinExistence type="predicted"/>
<dbReference type="Gene3D" id="3.10.20.10">
    <property type="match status" value="2"/>
</dbReference>
<feature type="domain" description="DUF1543" evidence="1">
    <location>
        <begin position="15"/>
        <end position="66"/>
    </location>
</feature>
<gene>
    <name evidence="2" type="ORF">BET10_13405</name>
</gene>
<dbReference type="Pfam" id="PF07566">
    <property type="entry name" value="DUF1543"/>
    <property type="match status" value="2"/>
</dbReference>
<dbReference type="Proteomes" id="UP000179786">
    <property type="component" value="Unassembled WGS sequence"/>
</dbReference>
<dbReference type="OrthoDB" id="850243at2"/>
<evidence type="ECO:0000259" key="1">
    <source>
        <dbReference type="Pfam" id="PF07566"/>
    </source>
</evidence>
<comment type="caution">
    <text evidence="2">The sequence shown here is derived from an EMBL/GenBank/DDBJ whole genome shotgun (WGS) entry which is preliminary data.</text>
</comment>
<reference evidence="2 3" key="1">
    <citation type="submission" date="2016-09" db="EMBL/GenBank/DDBJ databases">
        <title>Pseudoalteromonas amylolytica sp. nov., isolated from the surface seawater.</title>
        <authorList>
            <person name="Wu Y.-H."/>
            <person name="Cheng H."/>
            <person name="Jin X.-B."/>
            <person name="Wang C.-S."/>
            <person name="Xu X.-W."/>
        </authorList>
    </citation>
    <scope>NUCLEOTIDE SEQUENCE [LARGE SCALE GENOMIC DNA]</scope>
    <source>
        <strain evidence="2 3">JW1</strain>
    </source>
</reference>